<evidence type="ECO:0000313" key="4">
    <source>
        <dbReference type="EMBL" id="MEW9502366.1"/>
    </source>
</evidence>
<dbReference type="PANTHER" id="PTHR30404:SF0">
    <property type="entry name" value="N-ACETYLMURAMOYL-L-ALANINE AMIDASE AMIC"/>
    <property type="match status" value="1"/>
</dbReference>
<evidence type="ECO:0000259" key="3">
    <source>
        <dbReference type="PROSITE" id="PS51781"/>
    </source>
</evidence>
<accession>A0ABV3Q4T7</accession>
<comment type="caution">
    <text evidence="4">The sequence shown here is derived from an EMBL/GenBank/DDBJ whole genome shotgun (WGS) entry which is preliminary data.</text>
</comment>
<dbReference type="PROSITE" id="PS51781">
    <property type="entry name" value="SH3B"/>
    <property type="match status" value="1"/>
</dbReference>
<gene>
    <name evidence="4" type="ORF">AB1471_11225</name>
</gene>
<dbReference type="Gene3D" id="2.30.30.40">
    <property type="entry name" value="SH3 Domains"/>
    <property type="match status" value="1"/>
</dbReference>
<dbReference type="PANTHER" id="PTHR30404">
    <property type="entry name" value="N-ACETYLMURAMOYL-L-ALANINE AMIDASE"/>
    <property type="match status" value="1"/>
</dbReference>
<name>A0ABV3Q4T7_9BACL</name>
<dbReference type="GO" id="GO:0008745">
    <property type="term" value="F:N-acetylmuramoyl-L-alanine amidase activity"/>
    <property type="evidence" value="ECO:0007669"/>
    <property type="project" value="UniProtKB-EC"/>
</dbReference>
<evidence type="ECO:0000256" key="2">
    <source>
        <dbReference type="ARBA" id="ARBA00023316"/>
    </source>
</evidence>
<dbReference type="InterPro" id="IPR002508">
    <property type="entry name" value="MurNAc-LAA_cat"/>
</dbReference>
<dbReference type="Pfam" id="PF01520">
    <property type="entry name" value="Amidase_3"/>
    <property type="match status" value="1"/>
</dbReference>
<dbReference type="CDD" id="cd02696">
    <property type="entry name" value="MurNAc-LAA"/>
    <property type="match status" value="1"/>
</dbReference>
<dbReference type="EMBL" id="JBFMIA010000010">
    <property type="protein sequence ID" value="MEW9502366.1"/>
    <property type="molecule type" value="Genomic_DNA"/>
</dbReference>
<keyword evidence="1 4" id="KW-0378">Hydrolase</keyword>
<proteinExistence type="predicted"/>
<evidence type="ECO:0000313" key="5">
    <source>
        <dbReference type="Proteomes" id="UP001556040"/>
    </source>
</evidence>
<feature type="domain" description="SH3b" evidence="3">
    <location>
        <begin position="189"/>
        <end position="260"/>
    </location>
</feature>
<keyword evidence="5" id="KW-1185">Reference proteome</keyword>
<evidence type="ECO:0000256" key="1">
    <source>
        <dbReference type="ARBA" id="ARBA00022801"/>
    </source>
</evidence>
<dbReference type="InterPro" id="IPR003646">
    <property type="entry name" value="SH3-like_bac-type"/>
</dbReference>
<dbReference type="SMART" id="SM00646">
    <property type="entry name" value="Ami_3"/>
    <property type="match status" value="1"/>
</dbReference>
<dbReference type="Proteomes" id="UP001556040">
    <property type="component" value="Unassembled WGS sequence"/>
</dbReference>
<dbReference type="EC" id="3.5.1.28" evidence="4"/>
<protein>
    <submittedName>
        <fullName evidence="4">N-acetylmuramoyl-L-alanine amidase</fullName>
        <ecNumber evidence="4">3.5.1.28</ecNumber>
    </submittedName>
</protein>
<reference evidence="4 5" key="1">
    <citation type="journal article" date="1979" name="Int. J. Syst. Evol. Microbiol.">
        <title>Bacillus globisporus subsp. marinus subsp. nov.</title>
        <authorList>
            <person name="Liu H."/>
        </authorList>
    </citation>
    <scope>NUCLEOTIDE SEQUENCE [LARGE SCALE GENOMIC DNA]</scope>
    <source>
        <strain evidence="4 5">DSM 1297</strain>
    </source>
</reference>
<sequence>MTKIICLDAGHGGTDPGASGHGAQEKTFSLDRVLRVKEILENEYDGATVILTRSNDSTVSLSERSSTANSAGADIFVSDHKNAFDGSARGFESFVYNGSIGEGTRDLQNKIHDKVASVMSSYGVPNRGKKSADFHVLRETSMSAVLLEEVFIDNLTDNNLMRESAFKEAYCRAVVEGIADHLNLSSGGGKTKMVVVKVDTLNVRSRPSWEDSAIAGTVSKGEAFTVMDRVNVPGDSTDMYLLKSGLYITTSPTYVDVIYV</sequence>
<dbReference type="RefSeq" id="WP_367779859.1">
    <property type="nucleotide sequence ID" value="NZ_JBFMIA010000010.1"/>
</dbReference>
<organism evidence="4 5">
    <name type="scientific">Jeotgalibacillus marinus</name>
    <dbReference type="NCBI Taxonomy" id="86667"/>
    <lineage>
        <taxon>Bacteria</taxon>
        <taxon>Bacillati</taxon>
        <taxon>Bacillota</taxon>
        <taxon>Bacilli</taxon>
        <taxon>Bacillales</taxon>
        <taxon>Caryophanaceae</taxon>
        <taxon>Jeotgalibacillus</taxon>
    </lineage>
</organism>
<dbReference type="InterPro" id="IPR050695">
    <property type="entry name" value="N-acetylmuramoyl_amidase_3"/>
</dbReference>
<dbReference type="SUPFAM" id="SSF53187">
    <property type="entry name" value="Zn-dependent exopeptidases"/>
    <property type="match status" value="1"/>
</dbReference>
<dbReference type="Gene3D" id="3.40.630.40">
    <property type="entry name" value="Zn-dependent exopeptidases"/>
    <property type="match status" value="1"/>
</dbReference>
<keyword evidence="2" id="KW-0961">Cell wall biogenesis/degradation</keyword>